<dbReference type="PANTHER" id="PTHR43249:SF1">
    <property type="entry name" value="D-GLUCOSIDE 3-DEHYDROGENASE"/>
    <property type="match status" value="1"/>
</dbReference>
<dbReference type="PANTHER" id="PTHR43249">
    <property type="entry name" value="UDP-N-ACETYL-2-AMINO-2-DEOXY-D-GLUCURONATE OXIDASE"/>
    <property type="match status" value="1"/>
</dbReference>
<dbReference type="AlphaFoldDB" id="A0A916K4K9"/>
<organism evidence="3 4">
    <name type="scientific">Paenibacillus solanacearum</name>
    <dbReference type="NCBI Taxonomy" id="2048548"/>
    <lineage>
        <taxon>Bacteria</taxon>
        <taxon>Bacillati</taxon>
        <taxon>Bacillota</taxon>
        <taxon>Bacilli</taxon>
        <taxon>Bacillales</taxon>
        <taxon>Paenibacillaceae</taxon>
        <taxon>Paenibacillus</taxon>
    </lineage>
</organism>
<sequence length="362" mass="39578">MGTLNIGVIGAGSISEHHLQSYQKNTQAVIYAICDLNEARAQAKAAKYGAAKVYTDYHELLADPDVDAVSICTWNNTHAEISIAALRAGKNVLVEKPLCRTVEEALNVQQAVRETGKLLQVGFVRRYDANAQLIRQFIENGELGDIYFAKASSIRRLGNPGGWFADQDRSGGGPLIDIGVHVIDLCWYLMGRPKVASITGNTYRKLGNRSNVKNLSFYKAADYDASKNTVEDMANAVIRFENGASLMVDVSFTLHAKQDETVVKLFGDKGGVELEPAVTIVAEKHNTILNVVPQTDHKALNVTAAFQNEINHFVDCCQTGSMPISPVEDGLEIMKILCGIYESAEKGIEIRFDGSREEVVSP</sequence>
<dbReference type="Proteomes" id="UP000693672">
    <property type="component" value="Unassembled WGS sequence"/>
</dbReference>
<evidence type="ECO:0000259" key="1">
    <source>
        <dbReference type="Pfam" id="PF01408"/>
    </source>
</evidence>
<keyword evidence="4" id="KW-1185">Reference proteome</keyword>
<evidence type="ECO:0000259" key="2">
    <source>
        <dbReference type="Pfam" id="PF22725"/>
    </source>
</evidence>
<accession>A0A916K4K9</accession>
<dbReference type="Pfam" id="PF22725">
    <property type="entry name" value="GFO_IDH_MocA_C3"/>
    <property type="match status" value="1"/>
</dbReference>
<keyword evidence="3" id="KW-0560">Oxidoreductase</keyword>
<proteinExistence type="predicted"/>
<name>A0A916K4K9_9BACL</name>
<dbReference type="InterPro" id="IPR055170">
    <property type="entry name" value="GFO_IDH_MocA-like_dom"/>
</dbReference>
<gene>
    <name evidence="3" type="primary">iolG_29</name>
    <name evidence="3" type="ORF">PAESOLCIP111_04609</name>
</gene>
<reference evidence="3" key="1">
    <citation type="submission" date="2021-06" db="EMBL/GenBank/DDBJ databases">
        <authorList>
            <person name="Criscuolo A."/>
        </authorList>
    </citation>
    <scope>NUCLEOTIDE SEQUENCE</scope>
    <source>
        <strain evidence="3">CIP111600</strain>
    </source>
</reference>
<dbReference type="GO" id="GO:0000166">
    <property type="term" value="F:nucleotide binding"/>
    <property type="evidence" value="ECO:0007669"/>
    <property type="project" value="InterPro"/>
</dbReference>
<dbReference type="RefSeq" id="WP_218094327.1">
    <property type="nucleotide sequence ID" value="NZ_CAJVAS010000026.1"/>
</dbReference>
<dbReference type="EMBL" id="CAJVAS010000026">
    <property type="protein sequence ID" value="CAG7644040.1"/>
    <property type="molecule type" value="Genomic_DNA"/>
</dbReference>
<evidence type="ECO:0000313" key="3">
    <source>
        <dbReference type="EMBL" id="CAG7644040.1"/>
    </source>
</evidence>
<feature type="domain" description="Gfo/Idh/MocA-like oxidoreductase N-terminal" evidence="1">
    <location>
        <begin position="4"/>
        <end position="123"/>
    </location>
</feature>
<evidence type="ECO:0000313" key="4">
    <source>
        <dbReference type="Proteomes" id="UP000693672"/>
    </source>
</evidence>
<protein>
    <submittedName>
        <fullName evidence="3">Myo-inositol 2-dehydrogenase</fullName>
        <ecNumber evidence="3">1.1.1.18</ecNumber>
    </submittedName>
</protein>
<dbReference type="InterPro" id="IPR052515">
    <property type="entry name" value="Gfo/Idh/MocA_Oxidoreductase"/>
</dbReference>
<dbReference type="InterPro" id="IPR000683">
    <property type="entry name" value="Gfo/Idh/MocA-like_OxRdtase_N"/>
</dbReference>
<dbReference type="EC" id="1.1.1.18" evidence="3"/>
<feature type="domain" description="GFO/IDH/MocA-like oxidoreductase" evidence="2">
    <location>
        <begin position="132"/>
        <end position="272"/>
    </location>
</feature>
<dbReference type="GO" id="GO:0050112">
    <property type="term" value="F:inositol 2-dehydrogenase (NAD+) activity"/>
    <property type="evidence" value="ECO:0007669"/>
    <property type="project" value="UniProtKB-EC"/>
</dbReference>
<comment type="caution">
    <text evidence="3">The sequence shown here is derived from an EMBL/GenBank/DDBJ whole genome shotgun (WGS) entry which is preliminary data.</text>
</comment>
<dbReference type="Pfam" id="PF01408">
    <property type="entry name" value="GFO_IDH_MocA"/>
    <property type="match status" value="1"/>
</dbReference>